<dbReference type="AlphaFoldDB" id="A0A8R1U4G4"/>
<evidence type="ECO:0008006" key="3">
    <source>
        <dbReference type="Google" id="ProtNLM"/>
    </source>
</evidence>
<reference evidence="2" key="1">
    <citation type="journal article" date="2008" name="Nat. Genet.">
        <title>The Pristionchus pacificus genome provides a unique perspective on nematode lifestyle and parasitism.</title>
        <authorList>
            <person name="Dieterich C."/>
            <person name="Clifton S.W."/>
            <person name="Schuster L.N."/>
            <person name="Chinwalla A."/>
            <person name="Delehaunty K."/>
            <person name="Dinkelacker I."/>
            <person name="Fulton L."/>
            <person name="Fulton R."/>
            <person name="Godfrey J."/>
            <person name="Minx P."/>
            <person name="Mitreva M."/>
            <person name="Roeseler W."/>
            <person name="Tian H."/>
            <person name="Witte H."/>
            <person name="Yang S.P."/>
            <person name="Wilson R.K."/>
            <person name="Sommer R.J."/>
        </authorList>
    </citation>
    <scope>NUCLEOTIDE SEQUENCE [LARGE SCALE GENOMIC DNA]</scope>
    <source>
        <strain evidence="2">PS312</strain>
    </source>
</reference>
<protein>
    <recommendedName>
        <fullName evidence="3">BTB domain-containing protein</fullName>
    </recommendedName>
</protein>
<keyword evidence="2" id="KW-1185">Reference proteome</keyword>
<evidence type="ECO:0000313" key="1">
    <source>
        <dbReference type="EnsemblMetazoa" id="PPA04512.1"/>
    </source>
</evidence>
<dbReference type="InterPro" id="IPR011333">
    <property type="entry name" value="SKP1/BTB/POZ_sf"/>
</dbReference>
<organism evidence="1 2">
    <name type="scientific">Pristionchus pacificus</name>
    <name type="common">Parasitic nematode worm</name>
    <dbReference type="NCBI Taxonomy" id="54126"/>
    <lineage>
        <taxon>Eukaryota</taxon>
        <taxon>Metazoa</taxon>
        <taxon>Ecdysozoa</taxon>
        <taxon>Nematoda</taxon>
        <taxon>Chromadorea</taxon>
        <taxon>Rhabditida</taxon>
        <taxon>Rhabditina</taxon>
        <taxon>Diplogasteromorpha</taxon>
        <taxon>Diplogasteroidea</taxon>
        <taxon>Neodiplogasteridae</taxon>
        <taxon>Pristionchus</taxon>
    </lineage>
</organism>
<sequence>MYLNRFTAPIENHLKIGAAFGNYFNLLGLPNEIITRVRLDEIESKNKYYVHSMLIAERLSFTSGYTSNDIFFVDGKSYSADCIRRIALNTSIGSLRLELYGSDPFRWEVYNLFKDFDLKRIDLTLMYCAQEKEFVIDSFFLVQARKCEELTIIGYDDITSDALHQVYKIMIDGSWNLRYLKAASNRNEECISFLLLIGITYYRYHSVLPTSLASQSSFYDNLFFGDVREKNLFEIPIGCVEYEEFANQIKMVYGFEGASLTDDNVDKVRQFAGRFDFKIIDLLSPLHFVFFLNPSEVAHIGPYRLISWYNPSQMDDLSESEEFHHLLKALFRKSCEIMNIGRVRMIPIGMNLRR</sequence>
<dbReference type="SUPFAM" id="SSF54695">
    <property type="entry name" value="POZ domain"/>
    <property type="match status" value="1"/>
</dbReference>
<name>A0A8R1U4G4_PRIPA</name>
<dbReference type="PANTHER" id="PTHR22744">
    <property type="entry name" value="HELIX LOOP HELIX PROTEIN 21-RELATED"/>
    <property type="match status" value="1"/>
</dbReference>
<proteinExistence type="predicted"/>
<dbReference type="Proteomes" id="UP000005239">
    <property type="component" value="Unassembled WGS sequence"/>
</dbReference>
<accession>A0A8R1U4G4</accession>
<evidence type="ECO:0000313" key="2">
    <source>
        <dbReference type="Proteomes" id="UP000005239"/>
    </source>
</evidence>
<gene>
    <name evidence="1" type="primary">WBGene00094066</name>
</gene>
<dbReference type="PANTHER" id="PTHR22744:SF14">
    <property type="entry name" value="BTB DOMAIN-CONTAINING PROTEIN-RELATED"/>
    <property type="match status" value="1"/>
</dbReference>
<reference evidence="1" key="2">
    <citation type="submission" date="2022-06" db="UniProtKB">
        <authorList>
            <consortium name="EnsemblMetazoa"/>
        </authorList>
    </citation>
    <scope>IDENTIFICATION</scope>
    <source>
        <strain evidence="1">PS312</strain>
    </source>
</reference>
<dbReference type="EnsemblMetazoa" id="PPA04512.1">
    <property type="protein sequence ID" value="PPA04512.1"/>
    <property type="gene ID" value="WBGene00094066"/>
</dbReference>